<feature type="coiled-coil region" evidence="1">
    <location>
        <begin position="476"/>
        <end position="527"/>
    </location>
</feature>
<dbReference type="Proteomes" id="UP000185904">
    <property type="component" value="Unassembled WGS sequence"/>
</dbReference>
<feature type="compositionally biased region" description="Polar residues" evidence="2">
    <location>
        <begin position="1067"/>
        <end position="1076"/>
    </location>
</feature>
<dbReference type="RefSeq" id="XP_022500446.1">
    <property type="nucleotide sequence ID" value="XM_022643578.1"/>
</dbReference>
<organism evidence="3 4">
    <name type="scientific">Fonsecaea nubica</name>
    <dbReference type="NCBI Taxonomy" id="856822"/>
    <lineage>
        <taxon>Eukaryota</taxon>
        <taxon>Fungi</taxon>
        <taxon>Dikarya</taxon>
        <taxon>Ascomycota</taxon>
        <taxon>Pezizomycotina</taxon>
        <taxon>Eurotiomycetes</taxon>
        <taxon>Chaetothyriomycetidae</taxon>
        <taxon>Chaetothyriales</taxon>
        <taxon>Herpotrichiellaceae</taxon>
        <taxon>Fonsecaea</taxon>
    </lineage>
</organism>
<dbReference type="GeneID" id="34588701"/>
<proteinExistence type="predicted"/>
<keyword evidence="4" id="KW-1185">Reference proteome</keyword>
<evidence type="ECO:0000313" key="3">
    <source>
        <dbReference type="EMBL" id="OAL35434.1"/>
    </source>
</evidence>
<feature type="compositionally biased region" description="Basic and acidic residues" evidence="2">
    <location>
        <begin position="16"/>
        <end position="40"/>
    </location>
</feature>
<feature type="region of interest" description="Disordered" evidence="2">
    <location>
        <begin position="1042"/>
        <end position="1266"/>
    </location>
</feature>
<protein>
    <submittedName>
        <fullName evidence="3">Uncharacterized protein</fullName>
    </submittedName>
</protein>
<feature type="compositionally biased region" description="Basic and acidic residues" evidence="2">
    <location>
        <begin position="928"/>
        <end position="941"/>
    </location>
</feature>
<dbReference type="PANTHER" id="PTHR45615">
    <property type="entry name" value="MYOSIN HEAVY CHAIN, NON-MUSCLE"/>
    <property type="match status" value="1"/>
</dbReference>
<feature type="compositionally biased region" description="Basic residues" evidence="2">
    <location>
        <begin position="1241"/>
        <end position="1252"/>
    </location>
</feature>
<feature type="coiled-coil region" evidence="1">
    <location>
        <begin position="373"/>
        <end position="400"/>
    </location>
</feature>
<feature type="coiled-coil region" evidence="1">
    <location>
        <begin position="679"/>
        <end position="902"/>
    </location>
</feature>
<feature type="compositionally biased region" description="Basic and acidic residues" evidence="2">
    <location>
        <begin position="162"/>
        <end position="171"/>
    </location>
</feature>
<gene>
    <name evidence="3" type="ORF">AYO20_05284</name>
</gene>
<sequence>MAGEAETPQCPQLHVGDQKLREDPRGHDAHCIEGHEDRAIPSEMTPEASGKDEPIPQTTYTSQLPLPSQGRQGAEAVSSDEVQFDFAPLQQNRLETQYPERPIGVDHRVVPSPESTPTPKVHRIIGARPVGHRATSSDVSSTDETRVSKSPRTRRSRTISNYRERRPHDDETAPTQPSDEDMYFFLMSRAREKQNTFERLVERLKHENQDLRELNEQTETELRRTINERDECAQYSELLAQSLVAFKEKYCKLKKWALETNKDCETLQQNASMFQRTLAGLTKDRDYLLTQLHEVRCSSDSASVQMENLRNGVGAAQAMAENSIATIKQLSAFATAQDDHLMSEKQRCRKLEAHILYLDQEKSKQSVSLQCQKLATNQTLQDISKQLRELRNERVEEGSATDRIMESLYRIGSVTDNNLLVKSDLVPLREDCTSVSSSLTQLEDSLSEKVQSAIASLKHDLQHDISTQVSRLLSEVQSGSIELTEAKAEVARLEEKTGQTQQIIELLREAKHEAQKHEAELHNTNKGLRNNREAALVQSEELRTSLRTVTTKWQTACSELEKCKQDKNETHAEVIDLTIRLSEAMAEHNCLRAELIAAERTLSELQQQNEEQNIELMNTNARLSSLQRDHDHEIQRSLEIDDEMARTKAQDLQLRRDLEQSREDTVTAVTAQQQLRIQIGELEHRLTGADDTVRQLKETLKSLHEATAELESLRKQQSSLEHLKEESASQIQQIANKSKDIEILQKQLQSLRDRSTDLEEQAREKDRFAEENIGLYNDLKDLRAQISENKDLQEKLVQKITKIAVLELALAAAQIQVAQLGELEREKSSLKETIKALTTDLERSKEQCAQIALLQETVTQRHSQITELRKDLASFSNQADELKVLRAEAQEKGERLAAMQQQILTLEGAVSDATLDGNEAEPSQPQRRVADRSGGAKDSHHNQSPHAHPRSNGGDVQYPFGNSALPLSQSDLVTAAIQIVPETQLEVQQSLPVNSDSFILSASQGQEDSSASDLTPVPSDHGEADLDDVVNQGFGRSMRQYNRGETQVWPRGSSGINRHEESAERPPSSSYGSLSEQMLLDQVSESGSQGPDSVDTVQIQPTFAMPGNRVMAKQGPSPRRLRSELRDYSHRSTASPGPSVEFQGNRASTPVITRERERYRPNSAAKRRVEPENDEVKLPTENPKRLKRTAANLEARKLQPTTPKQRVEKSSSRGAVSFRKSSGGGGNSSSIVGTNAPGPGKSKRLNRPARKGSRQDKYATRFGTET</sequence>
<feature type="compositionally biased region" description="Basic and acidic residues" evidence="2">
    <location>
        <begin position="1121"/>
        <end position="1130"/>
    </location>
</feature>
<evidence type="ECO:0000256" key="2">
    <source>
        <dbReference type="SAM" id="MobiDB-lite"/>
    </source>
</evidence>
<feature type="compositionally biased region" description="Polar residues" evidence="2">
    <location>
        <begin position="1002"/>
        <end position="1013"/>
    </location>
</feature>
<comment type="caution">
    <text evidence="3">The sequence shown here is derived from an EMBL/GenBank/DDBJ whole genome shotgun (WGS) entry which is preliminary data.</text>
</comment>
<feature type="coiled-coil region" evidence="1">
    <location>
        <begin position="187"/>
        <end position="228"/>
    </location>
</feature>
<reference evidence="3 4" key="1">
    <citation type="submission" date="2016-03" db="EMBL/GenBank/DDBJ databases">
        <title>The draft genome sequence of Fonsecaea nubica causative agent of cutaneous subcutaneous infection in human host.</title>
        <authorList>
            <person name="Costa F."/>
            <person name="Sybren D.H."/>
            <person name="Raittz R.T."/>
            <person name="Weiss V.A."/>
            <person name="Leao A.C."/>
            <person name="Gomes R."/>
            <person name="De Souza E.M."/>
            <person name="Pedrosa F.O."/>
            <person name="Steffens M.B."/>
            <person name="Bombassaro A."/>
            <person name="Tadra-Sfeir M.Z."/>
            <person name="Moreno L.F."/>
            <person name="Najafzadeh M.J."/>
            <person name="Felipe M.S."/>
            <person name="Teixeira M."/>
            <person name="Sun J."/>
            <person name="Xi L."/>
            <person name="Castro M.A."/>
            <person name="Vicente V.A."/>
        </authorList>
    </citation>
    <scope>NUCLEOTIDE SEQUENCE [LARGE SCALE GENOMIC DNA]</scope>
    <source>
        <strain evidence="3 4">CBS 269.64</strain>
    </source>
</reference>
<feature type="region of interest" description="Disordered" evidence="2">
    <location>
        <begin position="913"/>
        <end position="962"/>
    </location>
</feature>
<feature type="coiled-coil region" evidence="1">
    <location>
        <begin position="581"/>
        <end position="629"/>
    </location>
</feature>
<evidence type="ECO:0000256" key="1">
    <source>
        <dbReference type="SAM" id="Coils"/>
    </source>
</evidence>
<dbReference type="AlphaFoldDB" id="A0A178D1Z4"/>
<feature type="compositionally biased region" description="Polar residues" evidence="2">
    <location>
        <begin position="56"/>
        <end position="71"/>
    </location>
</feature>
<name>A0A178D1Z4_9EURO</name>
<feature type="compositionally biased region" description="Polar residues" evidence="2">
    <location>
        <begin position="1083"/>
        <end position="1101"/>
    </location>
</feature>
<dbReference type="OrthoDB" id="4161150at2759"/>
<accession>A0A178D1Z4</accession>
<evidence type="ECO:0000313" key="4">
    <source>
        <dbReference type="Proteomes" id="UP000185904"/>
    </source>
</evidence>
<feature type="region of interest" description="Disordered" evidence="2">
    <location>
        <begin position="1002"/>
        <end position="1026"/>
    </location>
</feature>
<dbReference type="PANTHER" id="PTHR45615:SF80">
    <property type="entry name" value="GRIP DOMAIN-CONTAINING PROTEIN"/>
    <property type="match status" value="1"/>
</dbReference>
<feature type="compositionally biased region" description="Basic and acidic residues" evidence="2">
    <location>
        <begin position="1167"/>
        <end position="1184"/>
    </location>
</feature>
<dbReference type="EMBL" id="LVCJ01000030">
    <property type="protein sequence ID" value="OAL35434.1"/>
    <property type="molecule type" value="Genomic_DNA"/>
</dbReference>
<keyword evidence="1" id="KW-0175">Coiled coil</keyword>
<feature type="region of interest" description="Disordered" evidence="2">
    <location>
        <begin position="1"/>
        <end position="179"/>
    </location>
</feature>